<dbReference type="PROSITE" id="PS51918">
    <property type="entry name" value="RADICAL_SAM"/>
    <property type="match status" value="1"/>
</dbReference>
<dbReference type="SFLD" id="SFLDG01069">
    <property type="entry name" value="UPF0313"/>
    <property type="match status" value="1"/>
</dbReference>
<dbReference type="PANTHER" id="PTHR32331">
    <property type="entry name" value="UPF0313 PROTEIN YGIQ"/>
    <property type="match status" value="1"/>
</dbReference>
<dbReference type="InterPro" id="IPR023404">
    <property type="entry name" value="rSAM_horseshoe"/>
</dbReference>
<protein>
    <recommendedName>
        <fullName evidence="8">Radical SAM core domain-containing protein</fullName>
    </recommendedName>
</protein>
<dbReference type="InterPro" id="IPR022946">
    <property type="entry name" value="UPF0313"/>
</dbReference>
<comment type="cofactor">
    <cofactor evidence="1">
        <name>[4Fe-4S] cluster</name>
        <dbReference type="ChEBI" id="CHEBI:49883"/>
    </cofactor>
</comment>
<dbReference type="InterPro" id="IPR058240">
    <property type="entry name" value="rSAM_sf"/>
</dbReference>
<dbReference type="HAMAP" id="MF_01251">
    <property type="entry name" value="UPF0313"/>
    <property type="match status" value="1"/>
</dbReference>
<dbReference type="EMBL" id="CAADRM010000046">
    <property type="protein sequence ID" value="VFU12529.1"/>
    <property type="molecule type" value="Genomic_DNA"/>
</dbReference>
<organism evidence="9">
    <name type="scientific">anaerobic digester metagenome</name>
    <dbReference type="NCBI Taxonomy" id="1263854"/>
    <lineage>
        <taxon>unclassified sequences</taxon>
        <taxon>metagenomes</taxon>
        <taxon>ecological metagenomes</taxon>
    </lineage>
</organism>
<dbReference type="InterPro" id="IPR007197">
    <property type="entry name" value="rSAM"/>
</dbReference>
<dbReference type="PANTHER" id="PTHR32331:SF0">
    <property type="entry name" value="UPF0313 PROTEIN YGIQ"/>
    <property type="match status" value="1"/>
</dbReference>
<evidence type="ECO:0000256" key="4">
    <source>
        <dbReference type="ARBA" id="ARBA00022723"/>
    </source>
</evidence>
<dbReference type="InterPro" id="IPR006638">
    <property type="entry name" value="Elp3/MiaA/NifB-like_rSAM"/>
</dbReference>
<keyword evidence="3" id="KW-0949">S-adenosyl-L-methionine</keyword>
<dbReference type="GO" id="GO:0051539">
    <property type="term" value="F:4 iron, 4 sulfur cluster binding"/>
    <property type="evidence" value="ECO:0007669"/>
    <property type="project" value="UniProtKB-KW"/>
</dbReference>
<name>A0A485LWB6_9ZZZZ</name>
<sequence>MRDIAWRANILYAFPVMFLPTTREEMNALGWDRLDVILVSGDSYIDHPCIGAAVIGRVLLNAGFKTGIIAQPDTEGPADITRLGEPALFWGVTGGSVDSLVANYTASGKRRKSDDYTPGGVNDRRPDRALIVYTNLIRRYFKNTCPVVLGGIEASTRRIAHYDWFSDSVRRSVLFDAKADYLVYGMGERAILELARCLSSGEDVRKIRGICYASGEKPLFGIELPSHAEAARDKEAFREMFRLFSENSDRPGASVLYQLHDSRYLVHNPPQPPLTTGELDSLYALDFERDQHPFYERMGPVRALETIRFSITTHRGCFGGCSFCSIGTHQGRRVVSRSRNSIIGEAMGFTRHPRFKGIISDAGGPTANMYAMGCSREERESSCRGKGCLFPRVCRNLQVDHGPQIELLKELRGLPGVKKVFVASGVRHDLVMADTRNGERYLRELVNHHISGQMKIAPEHTAGHVLDLMGKPGPSCLESFKKLFDRLNSESGRKQFLTYYFMAAHPGCTQEDMLKLRRFTRERLRINPEQVQIFTPLPSTWSGVMYHTGRDPAGVRSLFVEKERRKRQQQKDVLVAKAPARPTGGSKR</sequence>
<dbReference type="GO" id="GO:0046872">
    <property type="term" value="F:metal ion binding"/>
    <property type="evidence" value="ECO:0007669"/>
    <property type="project" value="UniProtKB-KW"/>
</dbReference>
<feature type="region of interest" description="Disordered" evidence="7">
    <location>
        <begin position="562"/>
        <end position="588"/>
    </location>
</feature>
<keyword evidence="6" id="KW-0411">Iron-sulfur</keyword>
<dbReference type="AlphaFoldDB" id="A0A485LWB6"/>
<dbReference type="NCBIfam" id="TIGR03904">
    <property type="entry name" value="SAM_YgiQ"/>
    <property type="match status" value="1"/>
</dbReference>
<accession>A0A485LWB6</accession>
<gene>
    <name evidence="9" type="ORF">SCFA_140014</name>
</gene>
<dbReference type="SUPFAM" id="SSF102114">
    <property type="entry name" value="Radical SAM enzymes"/>
    <property type="match status" value="1"/>
</dbReference>
<evidence type="ECO:0000256" key="7">
    <source>
        <dbReference type="SAM" id="MobiDB-lite"/>
    </source>
</evidence>
<evidence type="ECO:0000256" key="3">
    <source>
        <dbReference type="ARBA" id="ARBA00022691"/>
    </source>
</evidence>
<evidence type="ECO:0000256" key="2">
    <source>
        <dbReference type="ARBA" id="ARBA00022485"/>
    </source>
</evidence>
<evidence type="ECO:0000259" key="8">
    <source>
        <dbReference type="PROSITE" id="PS51918"/>
    </source>
</evidence>
<dbReference type="InterPro" id="IPR013704">
    <property type="entry name" value="UPF0313_N"/>
</dbReference>
<dbReference type="Gene3D" id="3.80.30.20">
    <property type="entry name" value="tm_1862 like domain"/>
    <property type="match status" value="1"/>
</dbReference>
<evidence type="ECO:0000256" key="5">
    <source>
        <dbReference type="ARBA" id="ARBA00023004"/>
    </source>
</evidence>
<keyword evidence="4" id="KW-0479">Metal-binding</keyword>
<dbReference type="SMART" id="SM00729">
    <property type="entry name" value="Elp3"/>
    <property type="match status" value="1"/>
</dbReference>
<evidence type="ECO:0000256" key="6">
    <source>
        <dbReference type="ARBA" id="ARBA00023014"/>
    </source>
</evidence>
<dbReference type="SFLD" id="SFLDG01082">
    <property type="entry name" value="B12-binding_domain_containing"/>
    <property type="match status" value="1"/>
</dbReference>
<evidence type="ECO:0000256" key="1">
    <source>
        <dbReference type="ARBA" id="ARBA00001966"/>
    </source>
</evidence>
<evidence type="ECO:0000313" key="9">
    <source>
        <dbReference type="EMBL" id="VFU12529.1"/>
    </source>
</evidence>
<dbReference type="GO" id="GO:0003824">
    <property type="term" value="F:catalytic activity"/>
    <property type="evidence" value="ECO:0007669"/>
    <property type="project" value="InterPro"/>
</dbReference>
<keyword evidence="5" id="KW-0408">Iron</keyword>
<proteinExistence type="inferred from homology"/>
<keyword evidence="2" id="KW-0004">4Fe-4S</keyword>
<dbReference type="Pfam" id="PF08497">
    <property type="entry name" value="Radical_SAM_N"/>
    <property type="match status" value="1"/>
</dbReference>
<reference evidence="9" key="1">
    <citation type="submission" date="2019-03" db="EMBL/GenBank/DDBJ databases">
        <authorList>
            <person name="Hao L."/>
        </authorList>
    </citation>
    <scope>NUCLEOTIDE SEQUENCE</scope>
</reference>
<dbReference type="SFLD" id="SFLDS00029">
    <property type="entry name" value="Radical_SAM"/>
    <property type="match status" value="1"/>
</dbReference>
<dbReference type="InterPro" id="IPR020612">
    <property type="entry name" value="Methylthiotransferase_CS"/>
</dbReference>
<dbReference type="PROSITE" id="PS01278">
    <property type="entry name" value="MTTASE_RADICAL"/>
    <property type="match status" value="1"/>
</dbReference>
<feature type="domain" description="Radical SAM core" evidence="8">
    <location>
        <begin position="303"/>
        <end position="576"/>
    </location>
</feature>